<reference evidence="2 4" key="3">
    <citation type="submission" date="2023-03" db="EMBL/GenBank/DDBJ databases">
        <title>Agriculturally important microbes genome sequencing.</title>
        <authorList>
            <person name="Dunlap C."/>
        </authorList>
    </citation>
    <scope>NUCLEOTIDE SEQUENCE [LARGE SCALE GENOMIC DNA]</scope>
    <source>
        <strain evidence="2 4">CBP-3203</strain>
    </source>
</reference>
<gene>
    <name evidence="1" type="ORF">AB447_220725</name>
    <name evidence="2" type="ORF">P8828_17540</name>
</gene>
<evidence type="ECO:0000313" key="2">
    <source>
        <dbReference type="EMBL" id="MEC0486588.1"/>
    </source>
</evidence>
<evidence type="ECO:0000313" key="3">
    <source>
        <dbReference type="Proteomes" id="UP000036168"/>
    </source>
</evidence>
<accession>A0A0J6EGF9</accession>
<dbReference type="PATRIC" id="fig|1664069.3.peg.915"/>
<evidence type="ECO:0000313" key="4">
    <source>
        <dbReference type="Proteomes" id="UP001341297"/>
    </source>
</evidence>
<evidence type="ECO:0000313" key="1">
    <source>
        <dbReference type="EMBL" id="KRT92959.1"/>
    </source>
</evidence>
<evidence type="ECO:0008006" key="5">
    <source>
        <dbReference type="Google" id="ProtNLM"/>
    </source>
</evidence>
<name>A0A0J6F0M4_9BACI</name>
<comment type="caution">
    <text evidence="1">The sequence shown here is derived from an EMBL/GenBank/DDBJ whole genome shotgun (WGS) entry which is preliminary data.</text>
</comment>
<keyword evidence="4" id="KW-1185">Reference proteome</keyword>
<reference evidence="1" key="2">
    <citation type="submission" date="2015-10" db="EMBL/GenBank/DDBJ databases">
        <authorList>
            <person name="Gilbert D.G."/>
        </authorList>
    </citation>
    <scope>NUCLEOTIDE SEQUENCE</scope>
    <source>
        <strain evidence="1">GO-13</strain>
    </source>
</reference>
<organism evidence="1 3">
    <name type="scientific">Bacillus glycinifermentans</name>
    <dbReference type="NCBI Taxonomy" id="1664069"/>
    <lineage>
        <taxon>Bacteria</taxon>
        <taxon>Bacillati</taxon>
        <taxon>Bacillota</taxon>
        <taxon>Bacilli</taxon>
        <taxon>Bacillales</taxon>
        <taxon>Bacillaceae</taxon>
        <taxon>Bacillus</taxon>
    </lineage>
</organism>
<protein>
    <recommendedName>
        <fullName evidence="5">DUF2187 domain-containing protein</fullName>
    </recommendedName>
</protein>
<reference evidence="1 3" key="1">
    <citation type="journal article" date="2015" name="Int. J. Syst. Evol. Microbiol.">
        <title>Bacillus glycinifermentans sp. nov., isolated from fermented soybean paste.</title>
        <authorList>
            <person name="Kim S.J."/>
            <person name="Dunlap C.A."/>
            <person name="Kwon S.W."/>
            <person name="Rooney A.P."/>
        </authorList>
    </citation>
    <scope>NUCLEOTIDE SEQUENCE [LARGE SCALE GENOMIC DNA]</scope>
    <source>
        <strain evidence="1 3">GO-13</strain>
    </source>
</reference>
<dbReference type="AlphaFoldDB" id="A0A0J6F0M4"/>
<dbReference type="Proteomes" id="UP001341297">
    <property type="component" value="Unassembled WGS sequence"/>
</dbReference>
<dbReference type="OrthoDB" id="2926204at2"/>
<sequence>MKSIKSITVRSNTYVVGKACHPPGFKDGAVVMKITEKNKFFGLISGFVVHFDTKAELHIHSNGVIVDWTEGGFMEN</sequence>
<accession>A0A0J6F0M4</accession>
<dbReference type="EMBL" id="JARRTL010000019">
    <property type="protein sequence ID" value="MEC0486588.1"/>
    <property type="molecule type" value="Genomic_DNA"/>
</dbReference>
<proteinExistence type="predicted"/>
<dbReference type="Proteomes" id="UP000036168">
    <property type="component" value="Unassembled WGS sequence"/>
</dbReference>
<dbReference type="STRING" id="1664069.BGLY_2460"/>
<dbReference type="RefSeq" id="WP_048354681.1">
    <property type="nucleotide sequence ID" value="NZ_CP023481.1"/>
</dbReference>
<dbReference type="EMBL" id="LECW02000024">
    <property type="protein sequence ID" value="KRT92959.1"/>
    <property type="molecule type" value="Genomic_DNA"/>
</dbReference>